<proteinExistence type="predicted"/>
<evidence type="ECO:0000313" key="1">
    <source>
        <dbReference type="EMBL" id="KAI0041805.1"/>
    </source>
</evidence>
<protein>
    <submittedName>
        <fullName evidence="1">Uncharacterized protein</fullName>
    </submittedName>
</protein>
<gene>
    <name evidence="1" type="ORF">FA95DRAFT_1610702</name>
</gene>
<reference evidence="1" key="1">
    <citation type="submission" date="2021-02" db="EMBL/GenBank/DDBJ databases">
        <authorList>
            <consortium name="DOE Joint Genome Institute"/>
            <person name="Ahrendt S."/>
            <person name="Looney B.P."/>
            <person name="Miyauchi S."/>
            <person name="Morin E."/>
            <person name="Drula E."/>
            <person name="Courty P.E."/>
            <person name="Chicoki N."/>
            <person name="Fauchery L."/>
            <person name="Kohler A."/>
            <person name="Kuo A."/>
            <person name="Labutti K."/>
            <person name="Pangilinan J."/>
            <person name="Lipzen A."/>
            <person name="Riley R."/>
            <person name="Andreopoulos W."/>
            <person name="He G."/>
            <person name="Johnson J."/>
            <person name="Barry K.W."/>
            <person name="Grigoriev I.V."/>
            <person name="Nagy L."/>
            <person name="Hibbett D."/>
            <person name="Henrissat B."/>
            <person name="Matheny P.B."/>
            <person name="Labbe J."/>
            <person name="Martin F."/>
        </authorList>
    </citation>
    <scope>NUCLEOTIDE SEQUENCE</scope>
    <source>
        <strain evidence="1">FP105234-sp</strain>
    </source>
</reference>
<evidence type="ECO:0000313" key="2">
    <source>
        <dbReference type="Proteomes" id="UP000814033"/>
    </source>
</evidence>
<accession>A0ACB8RE06</accession>
<dbReference type="Proteomes" id="UP000814033">
    <property type="component" value="Unassembled WGS sequence"/>
</dbReference>
<keyword evidence="2" id="KW-1185">Reference proteome</keyword>
<sequence length="584" mass="65869">MPLDILFEIFVHLPPADLIQLTRVSKAFRQILLTRRVSWLWKASYALDPNVPPCPEDMTLPAWAHLLYGGAICHTCGAKRVHKVMFLFRRRACKDCIRENVCKMVEIPLPLSHKEKKLADCIPSFIGEVKSHGLGRFWWNTDVAALLKKLDGMRAKYNNTYCDPYEQDVAALETHMQAAYQTRHAVRCEEWEDNRIEDRSAEIRNIKIGRFDDIIVRLQDMGHEYIDIKELWDHKEVDVAKPLTDRIWKRICPILELALVPIVEQRLHEEAFDRWQQRRGLVLSTYAEYLEGLPVRLAPLLATPAEVLEYSAFTDAIADDVLDEAALADLNERLRGIMRELGLKLLKNAAMCAMLLISVLPADVRGNCEETLLCTEEFHIGAACGLGLATTHFTLDEAPNPSGSESRLQLMTGLEMLAHRSWRLPGSQAVPRYSETAAIVAGGLVAMLGLGPSTTAYEMDRANARFSCGECLHGKYIVELDDGELVDVSSTRCWRNAVEHGMTRHYDVAGQRALAWTKIPSDWTKIPQPDWQPRRTTQVPRDWGCAHCQAHQRVPLVPGIPGFGAGSPSPWYTAAQAMDHLLIA</sequence>
<organism evidence="1 2">
    <name type="scientific">Auriscalpium vulgare</name>
    <dbReference type="NCBI Taxonomy" id="40419"/>
    <lineage>
        <taxon>Eukaryota</taxon>
        <taxon>Fungi</taxon>
        <taxon>Dikarya</taxon>
        <taxon>Basidiomycota</taxon>
        <taxon>Agaricomycotina</taxon>
        <taxon>Agaricomycetes</taxon>
        <taxon>Russulales</taxon>
        <taxon>Auriscalpiaceae</taxon>
        <taxon>Auriscalpium</taxon>
    </lineage>
</organism>
<name>A0ACB8RE06_9AGAM</name>
<reference evidence="1" key="2">
    <citation type="journal article" date="2022" name="New Phytol.">
        <title>Evolutionary transition to the ectomycorrhizal habit in the genomes of a hyperdiverse lineage of mushroom-forming fungi.</title>
        <authorList>
            <person name="Looney B."/>
            <person name="Miyauchi S."/>
            <person name="Morin E."/>
            <person name="Drula E."/>
            <person name="Courty P.E."/>
            <person name="Kohler A."/>
            <person name="Kuo A."/>
            <person name="LaButti K."/>
            <person name="Pangilinan J."/>
            <person name="Lipzen A."/>
            <person name="Riley R."/>
            <person name="Andreopoulos W."/>
            <person name="He G."/>
            <person name="Johnson J."/>
            <person name="Nolan M."/>
            <person name="Tritt A."/>
            <person name="Barry K.W."/>
            <person name="Grigoriev I.V."/>
            <person name="Nagy L.G."/>
            <person name="Hibbett D."/>
            <person name="Henrissat B."/>
            <person name="Matheny P.B."/>
            <person name="Labbe J."/>
            <person name="Martin F.M."/>
        </authorList>
    </citation>
    <scope>NUCLEOTIDE SEQUENCE</scope>
    <source>
        <strain evidence="1">FP105234-sp</strain>
    </source>
</reference>
<dbReference type="EMBL" id="MU276100">
    <property type="protein sequence ID" value="KAI0041805.1"/>
    <property type="molecule type" value="Genomic_DNA"/>
</dbReference>
<comment type="caution">
    <text evidence="1">The sequence shown here is derived from an EMBL/GenBank/DDBJ whole genome shotgun (WGS) entry which is preliminary data.</text>
</comment>